<dbReference type="AlphaFoldDB" id="G5KEE3"/>
<dbReference type="InterPro" id="IPR007487">
    <property type="entry name" value="ABC_transpt-TYRBP-like"/>
</dbReference>
<dbReference type="PANTHER" id="PTHR35271:SF1">
    <property type="entry name" value="ABC TRANSPORTER, SUBSTRATE-BINDING LIPOPROTEIN"/>
    <property type="match status" value="1"/>
</dbReference>
<dbReference type="eggNOG" id="COG2984">
    <property type="taxonomic scope" value="Bacteria"/>
</dbReference>
<keyword evidence="1" id="KW-0732">Signal</keyword>
<proteinExistence type="predicted"/>
<name>G5KEE3_9STRE</name>
<evidence type="ECO:0000313" key="2">
    <source>
        <dbReference type="EMBL" id="EHJ57430.1"/>
    </source>
</evidence>
<sequence length="320" mass="33954">MGFKRFNVIILAVISLVALTACRQETNKTSKTVKVGIIQYAEHSALDEARKGFIEGLSEGGYKKGKNLKLTIKNAQGDQSNLQTMVDQLAGKNDLNFAIATPAAQALLNADQETPEVFTAVTDPVAANLVDSLSKPGGNMTGTIDATNVSDQINLLTKVAPKAKTVGIFYNSSEVNSEAQAKQAKEALEKKGIKVVEKTVTSTNDVQQVMTSLAKQVDAVYLPTDNTVASTATTIGDILKDAKIPSIGSDEAYLNAVLFTSGVNYHAIGKQAGKQAVSILKGKNPAEVKVGKPKKTTIAVNEDMAKVLNIKPETIKSFAD</sequence>
<protein>
    <submittedName>
        <fullName evidence="2">ABC transporter substrate binding protein</fullName>
    </submittedName>
</protein>
<reference evidence="2 3" key="1">
    <citation type="journal article" date="2014" name="Int. J. Syst. Evol. Microbiol.">
        <title>Phylogenomics and the dynamic genome evolution of the genus Streptococcus.</title>
        <authorList>
            <consortium name="The Broad Institute Genome Sequencing Platform"/>
            <person name="Richards V.P."/>
            <person name="Palmer S.R."/>
            <person name="Pavinski Bitar P.D."/>
            <person name="Qin X."/>
            <person name="Weinstock G.M."/>
            <person name="Highlander S.K."/>
            <person name="Town C.D."/>
            <person name="Burne R.A."/>
            <person name="Stanhope M.J."/>
        </authorList>
    </citation>
    <scope>NUCLEOTIDE SEQUENCE [LARGE SCALE GENOMIC DNA]</scope>
    <source>
        <strain evidence="2 3">2285-97</strain>
    </source>
</reference>
<comment type="caution">
    <text evidence="2">The sequence shown here is derived from an EMBL/GenBank/DDBJ whole genome shotgun (WGS) entry which is preliminary data.</text>
</comment>
<dbReference type="Pfam" id="PF04392">
    <property type="entry name" value="ABC_sub_bind"/>
    <property type="match status" value="1"/>
</dbReference>
<feature type="signal peptide" evidence="1">
    <location>
        <begin position="1"/>
        <end position="23"/>
    </location>
</feature>
<dbReference type="SUPFAM" id="SSF53822">
    <property type="entry name" value="Periplasmic binding protein-like I"/>
    <property type="match status" value="1"/>
</dbReference>
<dbReference type="Gene3D" id="3.40.50.2300">
    <property type="match status" value="2"/>
</dbReference>
<keyword evidence="3" id="KW-1185">Reference proteome</keyword>
<dbReference type="RefSeq" id="WP_006740141.1">
    <property type="nucleotide sequence ID" value="NZ_AEUZ02000001.1"/>
</dbReference>
<gene>
    <name evidence="2" type="ORF">STRUR_2081</name>
</gene>
<evidence type="ECO:0000313" key="3">
    <source>
        <dbReference type="Proteomes" id="UP000005388"/>
    </source>
</evidence>
<dbReference type="EMBL" id="AEUZ02000001">
    <property type="protein sequence ID" value="EHJ57430.1"/>
    <property type="molecule type" value="Genomic_DNA"/>
</dbReference>
<accession>G5KEE3</accession>
<dbReference type="PROSITE" id="PS51257">
    <property type="entry name" value="PROKAR_LIPOPROTEIN"/>
    <property type="match status" value="1"/>
</dbReference>
<dbReference type="STRING" id="764291.STRUR_2081"/>
<dbReference type="InterPro" id="IPR028082">
    <property type="entry name" value="Peripla_BP_I"/>
</dbReference>
<dbReference type="Proteomes" id="UP000005388">
    <property type="component" value="Unassembled WGS sequence"/>
</dbReference>
<feature type="chain" id="PRO_5003479722" evidence="1">
    <location>
        <begin position="24"/>
        <end position="320"/>
    </location>
</feature>
<dbReference type="PANTHER" id="PTHR35271">
    <property type="entry name" value="ABC TRANSPORTER, SUBSTRATE-BINDING LIPOPROTEIN-RELATED"/>
    <property type="match status" value="1"/>
</dbReference>
<organism evidence="2 3">
    <name type="scientific">Streptococcus urinalis 2285-97</name>
    <dbReference type="NCBI Taxonomy" id="764291"/>
    <lineage>
        <taxon>Bacteria</taxon>
        <taxon>Bacillati</taxon>
        <taxon>Bacillota</taxon>
        <taxon>Bacilli</taxon>
        <taxon>Lactobacillales</taxon>
        <taxon>Streptococcaceae</taxon>
        <taxon>Streptococcus</taxon>
    </lineage>
</organism>
<dbReference type="CDD" id="cd06325">
    <property type="entry name" value="PBP1_ABC_unchar_transporter"/>
    <property type="match status" value="1"/>
</dbReference>
<evidence type="ECO:0000256" key="1">
    <source>
        <dbReference type="SAM" id="SignalP"/>
    </source>
</evidence>